<evidence type="ECO:0000313" key="4">
    <source>
        <dbReference type="Proteomes" id="UP000196125"/>
    </source>
</evidence>
<dbReference type="EMBL" id="JAWRCO010000002">
    <property type="protein sequence ID" value="MDW6005475.1"/>
    <property type="molecule type" value="Genomic_DNA"/>
</dbReference>
<name>A0A1Y6J193_9VIBR</name>
<organism evidence="3 4">
    <name type="scientific">Vibrio mangrovi</name>
    <dbReference type="NCBI Taxonomy" id="474394"/>
    <lineage>
        <taxon>Bacteria</taxon>
        <taxon>Pseudomonadati</taxon>
        <taxon>Pseudomonadota</taxon>
        <taxon>Gammaproteobacteria</taxon>
        <taxon>Vibrionales</taxon>
        <taxon>Vibrionaceae</taxon>
        <taxon>Vibrio</taxon>
    </lineage>
</organism>
<accession>A0A1Y6J193</accession>
<feature type="chain" id="PRO_5012576949" evidence="1">
    <location>
        <begin position="20"/>
        <end position="159"/>
    </location>
</feature>
<keyword evidence="1" id="KW-0732">Signal</keyword>
<evidence type="ECO:0000313" key="2">
    <source>
        <dbReference type="EMBL" id="MDW6005475.1"/>
    </source>
</evidence>
<proteinExistence type="predicted"/>
<reference evidence="3 4" key="1">
    <citation type="submission" date="2017-05" db="EMBL/GenBank/DDBJ databases">
        <authorList>
            <person name="Song R."/>
            <person name="Chenine A.L."/>
            <person name="Ruprecht R.M."/>
        </authorList>
    </citation>
    <scope>NUCLEOTIDE SEQUENCE [LARGE SCALE GENOMIC DNA]</scope>
    <source>
        <strain evidence="3 4">CECT 7927</strain>
    </source>
</reference>
<protein>
    <submittedName>
        <fullName evidence="3">Uncharacterized protein</fullName>
    </submittedName>
</protein>
<dbReference type="Proteomes" id="UP001283366">
    <property type="component" value="Unassembled WGS sequence"/>
</dbReference>
<reference evidence="2 5" key="2">
    <citation type="submission" date="2023-11" db="EMBL/GenBank/DDBJ databases">
        <title>Plant-associative lifestyle of Vibrio porteresiae and its evolutionary dynamics.</title>
        <authorList>
            <person name="Rameshkumar N."/>
            <person name="Kirti K."/>
        </authorList>
    </citation>
    <scope>NUCLEOTIDE SEQUENCE [LARGE SCALE GENOMIC DNA]</scope>
    <source>
        <strain evidence="2 5">MSSRF38</strain>
    </source>
</reference>
<evidence type="ECO:0000313" key="5">
    <source>
        <dbReference type="Proteomes" id="UP001283366"/>
    </source>
</evidence>
<gene>
    <name evidence="2" type="ORF">SBX37_21625</name>
    <name evidence="3" type="ORF">VIM7927_03397</name>
</gene>
<dbReference type="OrthoDB" id="7065713at2"/>
<dbReference type="RefSeq" id="WP_087482111.1">
    <property type="nucleotide sequence ID" value="NZ_AP024884.1"/>
</dbReference>
<evidence type="ECO:0000313" key="3">
    <source>
        <dbReference type="EMBL" id="SMS02083.1"/>
    </source>
</evidence>
<dbReference type="EMBL" id="FXXI01000008">
    <property type="protein sequence ID" value="SMS02083.1"/>
    <property type="molecule type" value="Genomic_DNA"/>
</dbReference>
<dbReference type="Proteomes" id="UP000196125">
    <property type="component" value="Unassembled WGS sequence"/>
</dbReference>
<evidence type="ECO:0000256" key="1">
    <source>
        <dbReference type="SAM" id="SignalP"/>
    </source>
</evidence>
<dbReference type="AlphaFoldDB" id="A0A1Y6J193"/>
<sequence>MKKLSLLLFATLPSTMAFAGTHSVPFAIPGNQYCGGTHTSDMSLSVSNLSSHEATIKLDLYDGNGNQLNLEGTENSGIQSNIIPGTEMTIAPYTTVHYHKGYGTFSNTPTDCNRAYRGELTNLNTDAQIIASGWISGFAGNGQYYRSGSTIIINNGQAF</sequence>
<keyword evidence="5" id="KW-1185">Reference proteome</keyword>
<feature type="signal peptide" evidence="1">
    <location>
        <begin position="1"/>
        <end position="19"/>
    </location>
</feature>